<keyword evidence="3" id="KW-1185">Reference proteome</keyword>
<dbReference type="EMBL" id="JANBTX010000069">
    <property type="protein sequence ID" value="KAJ2687557.1"/>
    <property type="molecule type" value="Genomic_DNA"/>
</dbReference>
<accession>A0A9W8L571</accession>
<gene>
    <name evidence="2" type="ORF">IWW39_002852</name>
</gene>
<evidence type="ECO:0000313" key="3">
    <source>
        <dbReference type="Proteomes" id="UP001151516"/>
    </source>
</evidence>
<proteinExistence type="predicted"/>
<organism evidence="2 3">
    <name type="scientific">Coemansia spiralis</name>
    <dbReference type="NCBI Taxonomy" id="417178"/>
    <lineage>
        <taxon>Eukaryota</taxon>
        <taxon>Fungi</taxon>
        <taxon>Fungi incertae sedis</taxon>
        <taxon>Zoopagomycota</taxon>
        <taxon>Kickxellomycotina</taxon>
        <taxon>Kickxellomycetes</taxon>
        <taxon>Kickxellales</taxon>
        <taxon>Kickxellaceae</taxon>
        <taxon>Coemansia</taxon>
    </lineage>
</organism>
<dbReference type="OrthoDB" id="5542985at2759"/>
<dbReference type="Proteomes" id="UP001151516">
    <property type="component" value="Unassembled WGS sequence"/>
</dbReference>
<feature type="compositionally biased region" description="Acidic residues" evidence="1">
    <location>
        <begin position="46"/>
        <end position="59"/>
    </location>
</feature>
<reference evidence="2" key="1">
    <citation type="submission" date="2022-07" db="EMBL/GenBank/DDBJ databases">
        <title>Phylogenomic reconstructions and comparative analyses of Kickxellomycotina fungi.</title>
        <authorList>
            <person name="Reynolds N.K."/>
            <person name="Stajich J.E."/>
            <person name="Barry K."/>
            <person name="Grigoriev I.V."/>
            <person name="Crous P."/>
            <person name="Smith M.E."/>
        </authorList>
    </citation>
    <scope>NUCLEOTIDE SEQUENCE</scope>
    <source>
        <strain evidence="2">CBS 109367</strain>
    </source>
</reference>
<comment type="caution">
    <text evidence="2">The sequence shown here is derived from an EMBL/GenBank/DDBJ whole genome shotgun (WGS) entry which is preliminary data.</text>
</comment>
<dbReference type="AlphaFoldDB" id="A0A9W8L571"/>
<feature type="compositionally biased region" description="Basic and acidic residues" evidence="1">
    <location>
        <begin position="61"/>
        <end position="72"/>
    </location>
</feature>
<feature type="region of interest" description="Disordered" evidence="1">
    <location>
        <begin position="41"/>
        <end position="72"/>
    </location>
</feature>
<evidence type="ECO:0000313" key="2">
    <source>
        <dbReference type="EMBL" id="KAJ2687557.1"/>
    </source>
</evidence>
<protein>
    <submittedName>
        <fullName evidence="2">Uncharacterized protein</fullName>
    </submittedName>
</protein>
<name>A0A9W8L571_9FUNG</name>
<evidence type="ECO:0000256" key="1">
    <source>
        <dbReference type="SAM" id="MobiDB-lite"/>
    </source>
</evidence>
<sequence>MPKVVCRCAPIHTSVLAGKAGGKKARAAKKLPKANIIQYEIANELSEPDGEQPDADATPETDSKKPPTDPRHAEFCESFLAALKEASTVPPEPLPVDKTTQAIDQQLAGALKELFTKYPVVVSPKLLERRKQLRESYPELFKDISDKELDS</sequence>